<dbReference type="EMBL" id="BEYU01000067">
    <property type="protein sequence ID" value="GBG29852.1"/>
    <property type="molecule type" value="Genomic_DNA"/>
</dbReference>
<accession>A0A2R5GFZ7</accession>
<keyword evidence="2" id="KW-0472">Membrane</keyword>
<sequence>MDRSTRGALVQDEEVCQRLGAPTTDGLGIVTCSWTRNVLEDRFANYSCEPSDEWLLAGTILQADTEPSFCDGLAEGSCQYTDTTHCLMTDSAPQTCFMPPLQVLSKYTRTLVNSFAALYDIVEALPARCASIDNNVTCAEQSPRCEWVTTSDDQFEVVRIDATKEHSQETQSVGVFREKVATSRQIQRFSMNAADYDTTIVTLSITDVDISKLDMGSTAFKLTFDGVSTQFIRADAESADIEAALRELDAVPETGLFSVRNETVDQNGFASSWVFAFDSASNADSLDLGDVRIVNTADGPPRRNLDTFIITRHRHNMQQLVLYSNGPVIDGNFVLRYTIPDLDTPTDPESDDTILLSHNATAAEVRAALLQLTRSGEQLLTFVGVSVSNEVPDTTGLLSNETIAWRTWNITFVGEITEYELGEFELVPGYNNMQPCESCANFTVAGLDPDEAITFMATTIVHAAPKVHGFFHLNPCEFVTALPGRAVPTTGSSEVPFVFLGEQEFLYESVSPGSHVRIAGEVFTIVSVNDTSLVLDTPFEGILLPSTLPGAAAHVCKYVVRDEAYLSASATGSDFTAALTAAFPGADISVTTSQINDLGEREWDVTFGNPYESYDPIEFVSASGYAALMSEGAQVVAMAISEGIAEVQGTFRLAFSGYDGTEARYADLLPGFALSNPTLNESSYLDDNAHSTRVYFTRPIPHNASAAQVQASLEDLDNIISGGVSVTREEVLLQAEEFASTNETDSSTWTGIIWNITFRTDSTAMLELFSANELETLTADIPQLAVADVSLLHGTNAQVFVQTVRDGNGTLFQSNQTIFTESAINEDDSPCQASVAYRNESLLALGIDADKIQALAELDANIRRCAGGVSSSNSSSSFNSSNNTNSSSVWNTRDECELVQYSSSLEDNTSVAEADEDGIVSPGYFCIWRGTRDEFPLPDNVDPESVVTFNWDNVSYAGLEARSRNADCTVPHIYRSQQLLKLFTLSETYLDYYEALSNTSWKESQPIDISVNMNVSSTLSAFIEQFNICYEDLETVLQLPVPTFVRLWQRIITTTIYTVGLAYGLGGFIFTWRMRSFNLLSAKSIGSMILIVFGSMFLGGVMAFAIGAIPAAIIFNLYSAIPHNLPDDSAVSLGIAQGLLILYFDAGRGLRMNAQ</sequence>
<feature type="region of interest" description="Disordered" evidence="1">
    <location>
        <begin position="870"/>
        <end position="889"/>
    </location>
</feature>
<name>A0A2R5GFZ7_9STRA</name>
<evidence type="ECO:0000313" key="3">
    <source>
        <dbReference type="EMBL" id="GBG29852.1"/>
    </source>
</evidence>
<proteinExistence type="predicted"/>
<dbReference type="AlphaFoldDB" id="A0A2R5GFZ7"/>
<feature type="transmembrane region" description="Helical" evidence="2">
    <location>
        <begin position="1047"/>
        <end position="1070"/>
    </location>
</feature>
<gene>
    <name evidence="3" type="ORF">FCC1311_060722</name>
</gene>
<keyword evidence="2" id="KW-1133">Transmembrane helix</keyword>
<keyword evidence="2" id="KW-0812">Transmembrane</keyword>
<protein>
    <submittedName>
        <fullName evidence="3">Uncharacterized protein</fullName>
    </submittedName>
</protein>
<feature type="compositionally biased region" description="Low complexity" evidence="1">
    <location>
        <begin position="870"/>
        <end position="888"/>
    </location>
</feature>
<keyword evidence="4" id="KW-1185">Reference proteome</keyword>
<comment type="caution">
    <text evidence="3">The sequence shown here is derived from an EMBL/GenBank/DDBJ whole genome shotgun (WGS) entry which is preliminary data.</text>
</comment>
<feature type="transmembrane region" description="Helical" evidence="2">
    <location>
        <begin position="1090"/>
        <end position="1118"/>
    </location>
</feature>
<evidence type="ECO:0000256" key="1">
    <source>
        <dbReference type="SAM" id="MobiDB-lite"/>
    </source>
</evidence>
<evidence type="ECO:0000313" key="4">
    <source>
        <dbReference type="Proteomes" id="UP000241890"/>
    </source>
</evidence>
<organism evidence="3 4">
    <name type="scientific">Hondaea fermentalgiana</name>
    <dbReference type="NCBI Taxonomy" id="2315210"/>
    <lineage>
        <taxon>Eukaryota</taxon>
        <taxon>Sar</taxon>
        <taxon>Stramenopiles</taxon>
        <taxon>Bigyra</taxon>
        <taxon>Labyrinthulomycetes</taxon>
        <taxon>Thraustochytrida</taxon>
        <taxon>Thraustochytriidae</taxon>
        <taxon>Hondaea</taxon>
    </lineage>
</organism>
<dbReference type="Proteomes" id="UP000241890">
    <property type="component" value="Unassembled WGS sequence"/>
</dbReference>
<feature type="transmembrane region" description="Helical" evidence="2">
    <location>
        <begin position="1130"/>
        <end position="1146"/>
    </location>
</feature>
<evidence type="ECO:0000256" key="2">
    <source>
        <dbReference type="SAM" id="Phobius"/>
    </source>
</evidence>
<reference evidence="3 4" key="1">
    <citation type="submission" date="2017-12" db="EMBL/GenBank/DDBJ databases">
        <title>Sequencing, de novo assembly and annotation of complete genome of a new Thraustochytrid species, strain FCC1311.</title>
        <authorList>
            <person name="Sedici K."/>
            <person name="Godart F."/>
            <person name="Aiese Cigliano R."/>
            <person name="Sanseverino W."/>
            <person name="Barakat M."/>
            <person name="Ortet P."/>
            <person name="Marechal E."/>
            <person name="Cagnac O."/>
            <person name="Amato A."/>
        </authorList>
    </citation>
    <scope>NUCLEOTIDE SEQUENCE [LARGE SCALE GENOMIC DNA]</scope>
</reference>
<dbReference type="InParanoid" id="A0A2R5GFZ7"/>